<dbReference type="EMBL" id="JASCQP010000031">
    <property type="protein sequence ID" value="MDI5892395.1"/>
    <property type="molecule type" value="Genomic_DNA"/>
</dbReference>
<comment type="caution">
    <text evidence="2">The sequence shown here is derived from an EMBL/GenBank/DDBJ whole genome shotgun (WGS) entry which is preliminary data.</text>
</comment>
<keyword evidence="1" id="KW-0472">Membrane</keyword>
<reference evidence="2 3" key="1">
    <citation type="submission" date="2023-04" db="EMBL/GenBank/DDBJ databases">
        <title>Halomonas strains isolated from rhizosphere soil.</title>
        <authorList>
            <person name="Xu L."/>
            <person name="Sun J.-Q."/>
        </authorList>
    </citation>
    <scope>NUCLEOTIDE SEQUENCE [LARGE SCALE GENOMIC DNA]</scope>
    <source>
        <strain evidence="2 3">LR5S20</strain>
    </source>
</reference>
<name>A0ABT6V2E0_9GAMM</name>
<keyword evidence="3" id="KW-1185">Reference proteome</keyword>
<evidence type="ECO:0000313" key="2">
    <source>
        <dbReference type="EMBL" id="MDI5892395.1"/>
    </source>
</evidence>
<keyword evidence="1" id="KW-0812">Transmembrane</keyword>
<evidence type="ECO:0000313" key="3">
    <source>
        <dbReference type="Proteomes" id="UP001225957"/>
    </source>
</evidence>
<dbReference type="RefSeq" id="WP_282736320.1">
    <property type="nucleotide sequence ID" value="NZ_JASCQP010000031.1"/>
</dbReference>
<protein>
    <recommendedName>
        <fullName evidence="4">DNA repair protein</fullName>
    </recommendedName>
</protein>
<feature type="transmembrane region" description="Helical" evidence="1">
    <location>
        <begin position="12"/>
        <end position="29"/>
    </location>
</feature>
<evidence type="ECO:0000256" key="1">
    <source>
        <dbReference type="SAM" id="Phobius"/>
    </source>
</evidence>
<gene>
    <name evidence="2" type="ORF">QLQ83_14975</name>
</gene>
<sequence length="227" mass="26222">MEWFTVFFDQYVGVKGAVWGLAGILAAVWQNRIKLRDQHSFERQSAVLQHQLDLAKSEVAHKRKESELLLASLADKDKALFEQLIKRRGEIIDENYKLLVALYKACRDTLEPDYFGRKKLGTKEAYEAALPKFDEYKAHFDRNKIYITKETAQKVTGYLLEVFNALTEARVLWQNGARFDGGEPAPELQRLFNQIEGELSEAKAVIEEEYRRYLGSHIEPFCISARS</sequence>
<dbReference type="Proteomes" id="UP001225957">
    <property type="component" value="Unassembled WGS sequence"/>
</dbReference>
<keyword evidence="1" id="KW-1133">Transmembrane helix</keyword>
<organism evidence="2 3">
    <name type="scientific">Halomonas rhizosphaerae</name>
    <dbReference type="NCBI Taxonomy" id="3043296"/>
    <lineage>
        <taxon>Bacteria</taxon>
        <taxon>Pseudomonadati</taxon>
        <taxon>Pseudomonadota</taxon>
        <taxon>Gammaproteobacteria</taxon>
        <taxon>Oceanospirillales</taxon>
        <taxon>Halomonadaceae</taxon>
        <taxon>Halomonas</taxon>
    </lineage>
</organism>
<proteinExistence type="predicted"/>
<evidence type="ECO:0008006" key="4">
    <source>
        <dbReference type="Google" id="ProtNLM"/>
    </source>
</evidence>
<accession>A0ABT6V2E0</accession>